<dbReference type="PANTHER" id="PTHR43434:SF1">
    <property type="entry name" value="PHOSPHOGLYCOLATE PHOSPHATASE"/>
    <property type="match status" value="1"/>
</dbReference>
<accession>A0A285PCW2</accession>
<dbReference type="InterPro" id="IPR006439">
    <property type="entry name" value="HAD-SF_hydro_IA"/>
</dbReference>
<dbReference type="Gene3D" id="3.40.50.1000">
    <property type="entry name" value="HAD superfamily/HAD-like"/>
    <property type="match status" value="1"/>
</dbReference>
<dbReference type="Gene3D" id="1.10.150.240">
    <property type="entry name" value="Putative phosphatase, domain 2"/>
    <property type="match status" value="1"/>
</dbReference>
<comment type="catalytic activity">
    <reaction evidence="1">
        <text>2-phosphoglycolate + H2O = glycolate + phosphate</text>
        <dbReference type="Rhea" id="RHEA:14369"/>
        <dbReference type="ChEBI" id="CHEBI:15377"/>
        <dbReference type="ChEBI" id="CHEBI:29805"/>
        <dbReference type="ChEBI" id="CHEBI:43474"/>
        <dbReference type="ChEBI" id="CHEBI:58033"/>
        <dbReference type="EC" id="3.1.3.18"/>
    </reaction>
</comment>
<evidence type="ECO:0000313" key="6">
    <source>
        <dbReference type="Proteomes" id="UP000219439"/>
    </source>
</evidence>
<dbReference type="InterPro" id="IPR023214">
    <property type="entry name" value="HAD_sf"/>
</dbReference>
<reference evidence="5 6" key="1">
    <citation type="submission" date="2017-09" db="EMBL/GenBank/DDBJ databases">
        <authorList>
            <person name="Ehlers B."/>
            <person name="Leendertz F.H."/>
        </authorList>
    </citation>
    <scope>NUCLEOTIDE SEQUENCE [LARGE SCALE GENOMIC DNA]</scope>
    <source>
        <strain evidence="5 6">DSM 18289</strain>
    </source>
</reference>
<evidence type="ECO:0000313" key="5">
    <source>
        <dbReference type="EMBL" id="SNZ19580.1"/>
    </source>
</evidence>
<protein>
    <recommendedName>
        <fullName evidence="4">phosphoglycolate phosphatase</fullName>
        <ecNumber evidence="4">3.1.3.18</ecNumber>
    </recommendedName>
</protein>
<dbReference type="Proteomes" id="UP000219439">
    <property type="component" value="Unassembled WGS sequence"/>
</dbReference>
<gene>
    <name evidence="5" type="ORF">SAMN06265368_2670</name>
</gene>
<evidence type="ECO:0000256" key="3">
    <source>
        <dbReference type="ARBA" id="ARBA00006171"/>
    </source>
</evidence>
<dbReference type="AlphaFoldDB" id="A0A285PCW2"/>
<organism evidence="5 6">
    <name type="scientific">Cohaesibacter gelatinilyticus</name>
    <dbReference type="NCBI Taxonomy" id="372072"/>
    <lineage>
        <taxon>Bacteria</taxon>
        <taxon>Pseudomonadati</taxon>
        <taxon>Pseudomonadota</taxon>
        <taxon>Alphaproteobacteria</taxon>
        <taxon>Hyphomicrobiales</taxon>
        <taxon>Cohaesibacteraceae</taxon>
    </lineage>
</organism>
<dbReference type="InterPro" id="IPR023198">
    <property type="entry name" value="PGP-like_dom2"/>
</dbReference>
<dbReference type="GO" id="GO:0005829">
    <property type="term" value="C:cytosol"/>
    <property type="evidence" value="ECO:0007669"/>
    <property type="project" value="TreeGrafter"/>
</dbReference>
<dbReference type="SUPFAM" id="SSF56784">
    <property type="entry name" value="HAD-like"/>
    <property type="match status" value="1"/>
</dbReference>
<dbReference type="EMBL" id="OBEL01000002">
    <property type="protein sequence ID" value="SNZ19580.1"/>
    <property type="molecule type" value="Genomic_DNA"/>
</dbReference>
<dbReference type="GO" id="GO:0008967">
    <property type="term" value="F:phosphoglycolate phosphatase activity"/>
    <property type="evidence" value="ECO:0007669"/>
    <property type="project" value="UniProtKB-EC"/>
</dbReference>
<name>A0A285PCW2_9HYPH</name>
<dbReference type="GO" id="GO:0006281">
    <property type="term" value="P:DNA repair"/>
    <property type="evidence" value="ECO:0007669"/>
    <property type="project" value="TreeGrafter"/>
</dbReference>
<dbReference type="PANTHER" id="PTHR43434">
    <property type="entry name" value="PHOSPHOGLYCOLATE PHOSPHATASE"/>
    <property type="match status" value="1"/>
</dbReference>
<evidence type="ECO:0000256" key="1">
    <source>
        <dbReference type="ARBA" id="ARBA00000830"/>
    </source>
</evidence>
<comment type="pathway">
    <text evidence="2">Organic acid metabolism; glycolate biosynthesis; glycolate from 2-phosphoglycolate: step 1/1.</text>
</comment>
<keyword evidence="6" id="KW-1185">Reference proteome</keyword>
<proteinExistence type="inferred from homology"/>
<evidence type="ECO:0000256" key="4">
    <source>
        <dbReference type="ARBA" id="ARBA00013078"/>
    </source>
</evidence>
<dbReference type="SFLD" id="SFLDG01129">
    <property type="entry name" value="C1.5:_HAD__Beta-PGM__Phosphata"/>
    <property type="match status" value="1"/>
</dbReference>
<dbReference type="InterPro" id="IPR036412">
    <property type="entry name" value="HAD-like_sf"/>
</dbReference>
<evidence type="ECO:0000256" key="2">
    <source>
        <dbReference type="ARBA" id="ARBA00004818"/>
    </source>
</evidence>
<dbReference type="InterPro" id="IPR050155">
    <property type="entry name" value="HAD-like_hydrolase_sf"/>
</dbReference>
<sequence>MSLKAVIWDFDGTIADSNQKNYAITKELFCQGMGLDISLIAALSSYDDYTTALNRYSNWRSLYAEGFGIASERIDEAGDLWHDYQVKMQVRTPVFPGLRSVFDRIHPVPQAIVSQNSKDNIQNCLIDEQCDHYFSKIIGYQDVPYSAQKPDPTGLVLAIKELLGSGMGEDGIVIYVGDHATDLETAQNAQEWAQSEQLSLKVHGFRVGFERTADKDAAHCTEPAQLEQLIAECAGL</sequence>
<dbReference type="Pfam" id="PF13419">
    <property type="entry name" value="HAD_2"/>
    <property type="match status" value="1"/>
</dbReference>
<dbReference type="OrthoDB" id="9793014at2"/>
<dbReference type="InterPro" id="IPR041492">
    <property type="entry name" value="HAD_2"/>
</dbReference>
<dbReference type="NCBIfam" id="TIGR01549">
    <property type="entry name" value="HAD-SF-IA-v1"/>
    <property type="match status" value="1"/>
</dbReference>
<dbReference type="RefSeq" id="WP_097153917.1">
    <property type="nucleotide sequence ID" value="NZ_OBEL01000002.1"/>
</dbReference>
<comment type="similarity">
    <text evidence="3">Belongs to the HAD-like hydrolase superfamily. CbbY/CbbZ/Gph/YieH family.</text>
</comment>
<dbReference type="SFLD" id="SFLDS00003">
    <property type="entry name" value="Haloacid_Dehalogenase"/>
    <property type="match status" value="1"/>
</dbReference>
<dbReference type="EC" id="3.1.3.18" evidence="4"/>